<gene>
    <name evidence="1" type="ORF">P167DRAFT_570966</name>
</gene>
<dbReference type="AlphaFoldDB" id="A0A3N4KYY4"/>
<proteinExistence type="predicted"/>
<organism evidence="1 2">
    <name type="scientific">Morchella conica CCBAS932</name>
    <dbReference type="NCBI Taxonomy" id="1392247"/>
    <lineage>
        <taxon>Eukaryota</taxon>
        <taxon>Fungi</taxon>
        <taxon>Dikarya</taxon>
        <taxon>Ascomycota</taxon>
        <taxon>Pezizomycotina</taxon>
        <taxon>Pezizomycetes</taxon>
        <taxon>Pezizales</taxon>
        <taxon>Morchellaceae</taxon>
        <taxon>Morchella</taxon>
    </lineage>
</organism>
<dbReference type="OrthoDB" id="5311681at2759"/>
<dbReference type="EMBL" id="ML119111">
    <property type="protein sequence ID" value="RPB15784.1"/>
    <property type="molecule type" value="Genomic_DNA"/>
</dbReference>
<dbReference type="SUPFAM" id="SSF52047">
    <property type="entry name" value="RNI-like"/>
    <property type="match status" value="1"/>
</dbReference>
<dbReference type="InParanoid" id="A0A3N4KYY4"/>
<evidence type="ECO:0000313" key="2">
    <source>
        <dbReference type="Proteomes" id="UP000277580"/>
    </source>
</evidence>
<dbReference type="Proteomes" id="UP000277580">
    <property type="component" value="Unassembled WGS sequence"/>
</dbReference>
<protein>
    <submittedName>
        <fullName evidence="1">Uncharacterized protein</fullName>
    </submittedName>
</protein>
<name>A0A3N4KYY4_9PEZI</name>
<dbReference type="STRING" id="1392247.A0A3N4KYY4"/>
<sequence length="595" mass="66595">MHKLRTGADPARIQLPLDIMSSIISHIKSPSDLASVARTSRIHHFLSIPLLYHTVSLRRPSRRPRAGKKYMALSALMKPGIAACVKVLEIVGEDEEERDRDAEDEWWERAQWSDEDTVWAVAVAGVLAGCTRLETFWWKTDDYVHPLLFTALVRNPSLKELKISHPAIPPYHPHPSTNGKTGAGKSLAHKGFSNNPSIHRPPLTSVPPFRTLRRLCLTNLPSVSAFIDDYSPAIFFSPTLESISLSWRDPTPLGRMLFLQRILQQKKPPTARGVGIGVGTGRPSDRQTAGKLRLKELELRNVIFDFPMVGDIKEWLDMAQLEKLSLLDCEVVDVASWLELIGAGSHGSLIESEQPPGFLSGGGFTVGVESPGAASSVVSTPGTTPGSTASVIRVVQLKLKSLRINSCAAHWALLLNSFDGLEELYILDPPAVAHDEAENATVFLEAIERHHGATLKRLRLCSRWSYERLDVSRLFRSCAGLEELAISMLHSQWKILDVLIVFLTRLRYIHVLTVAPLTRADVMAEMRQNAAMMEIRLAQQDLRNLEVFAFGDFGHRADRVPVWDEARGRWVRKGRFVELADVWEWAGIWRAERVE</sequence>
<keyword evidence="2" id="KW-1185">Reference proteome</keyword>
<evidence type="ECO:0000313" key="1">
    <source>
        <dbReference type="EMBL" id="RPB15784.1"/>
    </source>
</evidence>
<reference evidence="1 2" key="1">
    <citation type="journal article" date="2018" name="Nat. Ecol. Evol.">
        <title>Pezizomycetes genomes reveal the molecular basis of ectomycorrhizal truffle lifestyle.</title>
        <authorList>
            <person name="Murat C."/>
            <person name="Payen T."/>
            <person name="Noel B."/>
            <person name="Kuo A."/>
            <person name="Morin E."/>
            <person name="Chen J."/>
            <person name="Kohler A."/>
            <person name="Krizsan K."/>
            <person name="Balestrini R."/>
            <person name="Da Silva C."/>
            <person name="Montanini B."/>
            <person name="Hainaut M."/>
            <person name="Levati E."/>
            <person name="Barry K.W."/>
            <person name="Belfiori B."/>
            <person name="Cichocki N."/>
            <person name="Clum A."/>
            <person name="Dockter R.B."/>
            <person name="Fauchery L."/>
            <person name="Guy J."/>
            <person name="Iotti M."/>
            <person name="Le Tacon F."/>
            <person name="Lindquist E.A."/>
            <person name="Lipzen A."/>
            <person name="Malagnac F."/>
            <person name="Mello A."/>
            <person name="Molinier V."/>
            <person name="Miyauchi S."/>
            <person name="Poulain J."/>
            <person name="Riccioni C."/>
            <person name="Rubini A."/>
            <person name="Sitrit Y."/>
            <person name="Splivallo R."/>
            <person name="Traeger S."/>
            <person name="Wang M."/>
            <person name="Zifcakova L."/>
            <person name="Wipf D."/>
            <person name="Zambonelli A."/>
            <person name="Paolocci F."/>
            <person name="Nowrousian M."/>
            <person name="Ottonello S."/>
            <person name="Baldrian P."/>
            <person name="Spatafora J.W."/>
            <person name="Henrissat B."/>
            <person name="Nagy L.G."/>
            <person name="Aury J.M."/>
            <person name="Wincker P."/>
            <person name="Grigoriev I.V."/>
            <person name="Bonfante P."/>
            <person name="Martin F.M."/>
        </authorList>
    </citation>
    <scope>NUCLEOTIDE SEQUENCE [LARGE SCALE GENOMIC DNA]</scope>
    <source>
        <strain evidence="1 2">CCBAS932</strain>
    </source>
</reference>
<accession>A0A3N4KYY4</accession>